<evidence type="ECO:0000313" key="1">
    <source>
        <dbReference type="EMBL" id="QOX62518.1"/>
    </source>
</evidence>
<proteinExistence type="predicted"/>
<dbReference type="EMBL" id="CP042469">
    <property type="protein sequence ID" value="QOX62518.1"/>
    <property type="molecule type" value="Genomic_DNA"/>
</dbReference>
<organism evidence="1 2">
    <name type="scientific">Anoxybacterium hadale</name>
    <dbReference type="NCBI Taxonomy" id="3408580"/>
    <lineage>
        <taxon>Bacteria</taxon>
        <taxon>Bacillati</taxon>
        <taxon>Bacillota</taxon>
        <taxon>Clostridia</taxon>
        <taxon>Peptostreptococcales</taxon>
        <taxon>Anaerovoracaceae</taxon>
        <taxon>Anoxybacterium</taxon>
    </lineage>
</organism>
<reference evidence="1" key="1">
    <citation type="submission" date="2019-08" db="EMBL/GenBank/DDBJ databases">
        <title>Genome sequence of Clostridiales bacterium MT110.</title>
        <authorList>
            <person name="Cao J."/>
        </authorList>
    </citation>
    <scope>NUCLEOTIDE SEQUENCE</scope>
    <source>
        <strain evidence="1">MT110</strain>
    </source>
</reference>
<protein>
    <submittedName>
        <fullName evidence="1">NADH-quinone oxidoreductase subunit E/F</fullName>
    </submittedName>
</protein>
<evidence type="ECO:0000313" key="2">
    <source>
        <dbReference type="Proteomes" id="UP000594014"/>
    </source>
</evidence>
<sequence length="277" mass="30448">MKVIIDGLTCEAESGEYLLQIAKRNHINIPTLCHEEALAGLATCRICIVEVMDARQKAEERAFGQLNDDCGEKDDRKRKIVTACVYPVVAEIEVLTNSEKLRDMRKAVLTLLMARAPQSDAIGMLAKEYGVEQNHRWSSREDEKCILCGLCVAACDKMGTGAIATVNRGTTRTVSTPFEEPAESCIGCCSCASVCPSGAIPFTDLHGKRTIWNKEFELVSCSWCGEVIGTKEQLEYVGKRNGPSADVHGGEMLCEHCRAVREASRLKWVSQPGRTFA</sequence>
<gene>
    <name evidence="1" type="ORF">FRZ06_03740</name>
</gene>
<name>A0ACD1A859_9FIRM</name>
<accession>A0ACD1A859</accession>
<dbReference type="Proteomes" id="UP000594014">
    <property type="component" value="Chromosome"/>
</dbReference>
<keyword evidence="2" id="KW-1185">Reference proteome</keyword>